<evidence type="ECO:0000256" key="1">
    <source>
        <dbReference type="SAM" id="Phobius"/>
    </source>
</evidence>
<dbReference type="EMBL" id="AP012273">
    <property type="protein sequence ID" value="BAO42995.1"/>
    <property type="molecule type" value="Genomic_DNA"/>
</dbReference>
<dbReference type="KEGG" id="tbn:TBH_C0046"/>
<reference evidence="2 3" key="1">
    <citation type="journal article" date="2014" name="PLoS ONE">
        <title>Physiological and genomic features of a novel sulfur-oxidizing gammaproteobacterium belonging to a previously uncultivated symbiotic lineage isolated from a hydrothermal vent.</title>
        <authorList>
            <person name="Nunoura T."/>
            <person name="Takaki Y."/>
            <person name="Kazama H."/>
            <person name="Kakuta J."/>
            <person name="Shimamura S."/>
            <person name="Makita H."/>
            <person name="Hirai M."/>
            <person name="Miyazaki M."/>
            <person name="Takai K."/>
        </authorList>
    </citation>
    <scope>NUCLEOTIDE SEQUENCE [LARGE SCALE GENOMIC DNA]</scope>
    <source>
        <strain evidence="2 3">Hiromi1</strain>
    </source>
</reference>
<proteinExistence type="predicted"/>
<keyword evidence="1" id="KW-0472">Membrane</keyword>
<dbReference type="RefSeq" id="WP_041064142.1">
    <property type="nucleotide sequence ID" value="NZ_AP012273.1"/>
</dbReference>
<sequence>MTHWVYLIAFIPAAYWLLITVVAVLSVRKMRHPEELLTRVQDTGRLDDPQGVSHWARSQDFELHDQFDFDGLIGGGGLKMAVECWYLAERNLFLMHYHLRNHSYSEFVTGLEGEHSLTTSNSVNSLSLPFPPGIFIQAFDGASLDRLRQEHEKTLAFFHAHFGVDPVAPDQPVRDLIIRSIKAQMSYIRSLPLWQLRVAWWHLSRRRSLRNQSVIQQIQEL</sequence>
<feature type="transmembrane region" description="Helical" evidence="1">
    <location>
        <begin position="6"/>
        <end position="27"/>
    </location>
</feature>
<keyword evidence="3" id="KW-1185">Reference proteome</keyword>
<accession>A0A7U6GG34</accession>
<protein>
    <submittedName>
        <fullName evidence="2">Uncharacterized protein</fullName>
    </submittedName>
</protein>
<organism evidence="2 3">
    <name type="scientific">Thiolapillus brandeum</name>
    <dbReference type="NCBI Taxonomy" id="1076588"/>
    <lineage>
        <taxon>Bacteria</taxon>
        <taxon>Pseudomonadati</taxon>
        <taxon>Pseudomonadota</taxon>
        <taxon>Gammaproteobacteria</taxon>
        <taxon>Chromatiales</taxon>
        <taxon>Sedimenticolaceae</taxon>
        <taxon>Thiolapillus</taxon>
    </lineage>
</organism>
<keyword evidence="1" id="KW-0812">Transmembrane</keyword>
<dbReference type="AlphaFoldDB" id="A0A7U6GG34"/>
<dbReference type="OrthoDB" id="5470233at2"/>
<gene>
    <name evidence="2" type="ORF">TBH_C0046</name>
</gene>
<evidence type="ECO:0000313" key="3">
    <source>
        <dbReference type="Proteomes" id="UP000031631"/>
    </source>
</evidence>
<name>A0A7U6GG34_9GAMM</name>
<dbReference type="Proteomes" id="UP000031631">
    <property type="component" value="Chromosome"/>
</dbReference>
<keyword evidence="1" id="KW-1133">Transmembrane helix</keyword>
<evidence type="ECO:0000313" key="2">
    <source>
        <dbReference type="EMBL" id="BAO42995.1"/>
    </source>
</evidence>